<accession>A0A8J4DIE5</accession>
<dbReference type="Pfam" id="PF05532">
    <property type="entry name" value="CsbD"/>
    <property type="match status" value="1"/>
</dbReference>
<feature type="compositionally biased region" description="Basic and acidic residues" evidence="2">
    <location>
        <begin position="1"/>
        <end position="39"/>
    </location>
</feature>
<evidence type="ECO:0000313" key="5">
    <source>
        <dbReference type="Proteomes" id="UP000652013"/>
    </source>
</evidence>
<dbReference type="RefSeq" id="WP_203938277.1">
    <property type="nucleotide sequence ID" value="NZ_BAAAGJ010000005.1"/>
</dbReference>
<dbReference type="AlphaFoldDB" id="A0A8J4DIE5"/>
<evidence type="ECO:0000313" key="4">
    <source>
        <dbReference type="EMBL" id="GIJ03012.1"/>
    </source>
</evidence>
<feature type="compositionally biased region" description="Basic and acidic residues" evidence="2">
    <location>
        <begin position="47"/>
        <end position="57"/>
    </location>
</feature>
<evidence type="ECO:0000259" key="3">
    <source>
        <dbReference type="Pfam" id="PF05532"/>
    </source>
</evidence>
<dbReference type="EMBL" id="BOOY01000016">
    <property type="protein sequence ID" value="GIJ03012.1"/>
    <property type="molecule type" value="Genomic_DNA"/>
</dbReference>
<dbReference type="Gene3D" id="1.10.1470.10">
    <property type="entry name" value="YjbJ"/>
    <property type="match status" value="1"/>
</dbReference>
<dbReference type="Proteomes" id="UP000652013">
    <property type="component" value="Unassembled WGS sequence"/>
</dbReference>
<gene>
    <name evidence="4" type="ORF">Sya03_23640</name>
</gene>
<reference evidence="4" key="1">
    <citation type="submission" date="2021-01" db="EMBL/GenBank/DDBJ databases">
        <title>Whole genome shotgun sequence of Spirilliplanes yamanashiensis NBRC 15828.</title>
        <authorList>
            <person name="Komaki H."/>
            <person name="Tamura T."/>
        </authorList>
    </citation>
    <scope>NUCLEOTIDE SEQUENCE</scope>
    <source>
        <strain evidence="4">NBRC 15828</strain>
    </source>
</reference>
<evidence type="ECO:0000256" key="2">
    <source>
        <dbReference type="SAM" id="MobiDB-lite"/>
    </source>
</evidence>
<dbReference type="InterPro" id="IPR036629">
    <property type="entry name" value="YjbJ_sf"/>
</dbReference>
<feature type="region of interest" description="Disordered" evidence="2">
    <location>
        <begin position="1"/>
        <end position="57"/>
    </location>
</feature>
<protein>
    <submittedName>
        <fullName evidence="4">CsbD family protein</fullName>
    </submittedName>
</protein>
<proteinExistence type="inferred from homology"/>
<comment type="similarity">
    <text evidence="1">Belongs to the UPF0337 (CsbD) family.</text>
</comment>
<feature type="domain" description="CsbD-like" evidence="3">
    <location>
        <begin position="5"/>
        <end position="57"/>
    </location>
</feature>
<dbReference type="SUPFAM" id="SSF69047">
    <property type="entry name" value="Hypothetical protein YjbJ"/>
    <property type="match status" value="1"/>
</dbReference>
<name>A0A8J4DIE5_9ACTN</name>
<keyword evidence="5" id="KW-1185">Reference proteome</keyword>
<evidence type="ECO:0000256" key="1">
    <source>
        <dbReference type="ARBA" id="ARBA00009129"/>
    </source>
</evidence>
<organism evidence="4 5">
    <name type="scientific">Spirilliplanes yamanashiensis</name>
    <dbReference type="NCBI Taxonomy" id="42233"/>
    <lineage>
        <taxon>Bacteria</taxon>
        <taxon>Bacillati</taxon>
        <taxon>Actinomycetota</taxon>
        <taxon>Actinomycetes</taxon>
        <taxon>Micromonosporales</taxon>
        <taxon>Micromonosporaceae</taxon>
        <taxon>Spirilliplanes</taxon>
    </lineage>
</organism>
<comment type="caution">
    <text evidence="4">The sequence shown here is derived from an EMBL/GenBank/DDBJ whole genome shotgun (WGS) entry which is preliminary data.</text>
</comment>
<sequence>MGMDDKIDNKSEELGGKVKEGLGRATDDEQLEAEGRTDQTKSNVKQAGEKIKDAFKS</sequence>
<dbReference type="InterPro" id="IPR008462">
    <property type="entry name" value="CsbD"/>
</dbReference>